<dbReference type="HOGENOM" id="CLU_939783_0_0_12"/>
<dbReference type="KEGG" id="sfc:Spiaf_2590"/>
<feature type="region of interest" description="Disordered" evidence="1">
    <location>
        <begin position="18"/>
        <end position="40"/>
    </location>
</feature>
<dbReference type="Pfam" id="PF25967">
    <property type="entry name" value="RND-MFP_C"/>
    <property type="match status" value="1"/>
</dbReference>
<evidence type="ECO:0000256" key="1">
    <source>
        <dbReference type="SAM" id="MobiDB-lite"/>
    </source>
</evidence>
<dbReference type="STRING" id="889378.Spiaf_2590"/>
<accession>H9UM77</accession>
<dbReference type="AlphaFoldDB" id="H9UM77"/>
<dbReference type="GO" id="GO:0015562">
    <property type="term" value="F:efflux transmembrane transporter activity"/>
    <property type="evidence" value="ECO:0007669"/>
    <property type="project" value="TreeGrafter"/>
</dbReference>
<evidence type="ECO:0000313" key="3">
    <source>
        <dbReference type="EMBL" id="AFG38620.1"/>
    </source>
</evidence>
<dbReference type="EMBL" id="CP003282">
    <property type="protein sequence ID" value="AFG38620.1"/>
    <property type="molecule type" value="Genomic_DNA"/>
</dbReference>
<dbReference type="InterPro" id="IPR011053">
    <property type="entry name" value="Single_hybrid_motif"/>
</dbReference>
<dbReference type="SUPFAM" id="SSF51230">
    <property type="entry name" value="Single hybrid motif"/>
    <property type="match status" value="1"/>
</dbReference>
<keyword evidence="4" id="KW-1185">Reference proteome</keyword>
<dbReference type="Gene3D" id="2.40.50.100">
    <property type="match status" value="1"/>
</dbReference>
<gene>
    <name evidence="3" type="ordered locus">Spiaf_2590</name>
</gene>
<organism evidence="3 4">
    <name type="scientific">Spirochaeta africana (strain ATCC 700263 / DSM 8902 / Z-7692)</name>
    <dbReference type="NCBI Taxonomy" id="889378"/>
    <lineage>
        <taxon>Bacteria</taxon>
        <taxon>Pseudomonadati</taxon>
        <taxon>Spirochaetota</taxon>
        <taxon>Spirochaetia</taxon>
        <taxon>Spirochaetales</taxon>
        <taxon>Spirochaetaceae</taxon>
        <taxon>Spirochaeta</taxon>
    </lineage>
</organism>
<dbReference type="GO" id="GO:1990281">
    <property type="term" value="C:efflux pump complex"/>
    <property type="evidence" value="ECO:0007669"/>
    <property type="project" value="TreeGrafter"/>
</dbReference>
<dbReference type="Gene3D" id="2.40.420.20">
    <property type="match status" value="1"/>
</dbReference>
<dbReference type="eggNOG" id="COG0845">
    <property type="taxonomic scope" value="Bacteria"/>
</dbReference>
<feature type="compositionally biased region" description="Gly residues" evidence="1">
    <location>
        <begin position="19"/>
        <end position="36"/>
    </location>
</feature>
<feature type="domain" description="Multidrug resistance protein MdtA-like C-terminal permuted SH3" evidence="2">
    <location>
        <begin position="235"/>
        <end position="274"/>
    </location>
</feature>
<dbReference type="PATRIC" id="fig|889378.3.peg.2566"/>
<dbReference type="PANTHER" id="PTHR30469">
    <property type="entry name" value="MULTIDRUG RESISTANCE PROTEIN MDTA"/>
    <property type="match status" value="1"/>
</dbReference>
<name>H9UM77_SPIAZ</name>
<evidence type="ECO:0000259" key="2">
    <source>
        <dbReference type="Pfam" id="PF25967"/>
    </source>
</evidence>
<dbReference type="PANTHER" id="PTHR30469:SF15">
    <property type="entry name" value="HLYD FAMILY OF SECRETION PROTEINS"/>
    <property type="match status" value="1"/>
</dbReference>
<evidence type="ECO:0000313" key="4">
    <source>
        <dbReference type="Proteomes" id="UP000007383"/>
    </source>
</evidence>
<protein>
    <recommendedName>
        <fullName evidence="2">Multidrug resistance protein MdtA-like C-terminal permuted SH3 domain-containing protein</fullName>
    </recommendedName>
</protein>
<dbReference type="RefSeq" id="WP_014456602.1">
    <property type="nucleotide sequence ID" value="NC_017098.1"/>
</dbReference>
<reference evidence="4" key="1">
    <citation type="journal article" date="2013" name="Stand. Genomic Sci.">
        <title>Complete genome sequence of the halophilic bacterium Spirochaeta africana type strain (Z-7692(T)) from the alkaline Lake Magadi in the East African Rift.</title>
        <authorList>
            <person name="Liolos K."/>
            <person name="Abt B."/>
            <person name="Scheuner C."/>
            <person name="Teshima H."/>
            <person name="Held B."/>
            <person name="Lapidus A."/>
            <person name="Nolan M."/>
            <person name="Lucas S."/>
            <person name="Deshpande S."/>
            <person name="Cheng J.F."/>
            <person name="Tapia R."/>
            <person name="Goodwin L.A."/>
            <person name="Pitluck S."/>
            <person name="Pagani I."/>
            <person name="Ivanova N."/>
            <person name="Mavromatis K."/>
            <person name="Mikhailova N."/>
            <person name="Huntemann M."/>
            <person name="Pati A."/>
            <person name="Chen A."/>
            <person name="Palaniappan K."/>
            <person name="Land M."/>
            <person name="Rohde M."/>
            <person name="Tindall B.J."/>
            <person name="Detter J.C."/>
            <person name="Goker M."/>
            <person name="Bristow J."/>
            <person name="Eisen J.A."/>
            <person name="Markowitz V."/>
            <person name="Hugenholtz P."/>
            <person name="Woyke T."/>
            <person name="Klenk H.P."/>
            <person name="Kyrpides N.C."/>
        </authorList>
    </citation>
    <scope>NUCLEOTIDE SEQUENCE</scope>
    <source>
        <strain evidence="4">ATCC 700263 / DSM 8902 / Z-7692</strain>
    </source>
</reference>
<dbReference type="Proteomes" id="UP000007383">
    <property type="component" value="Chromosome"/>
</dbReference>
<proteinExistence type="predicted"/>
<dbReference type="InterPro" id="IPR058627">
    <property type="entry name" value="MdtA-like_C"/>
</dbReference>
<sequence>MICFVTAAFFVVPTLSGQAGSGRGAAGSGAPGGGTSQGRSGAAIDVVEMQSRTLYTTVAGRLHPAITVPHVSTAAGTVTAVHVGMGQRVAAGVPLFTIERDAATGSFAPVVIRSRVAGTVSRINVQLHHEVRNGETGVVIMQPSEAVLTAFVSDKDVSGVTLDSTVEAVDPRGQVLPGRLVAISPEPDYQTGLFELQFVFPSADGWAGRFVTVGLPVDSVRGVFVSRELLVRRYGQYYLWSVTDEDRLRLQRVSTGITVGDEILITDGLEPGDRYLQILSGREAEGAQLQPESRGN</sequence>